<organism evidence="1 2">
    <name type="scientific">Molorchus minor</name>
    <dbReference type="NCBI Taxonomy" id="1323400"/>
    <lineage>
        <taxon>Eukaryota</taxon>
        <taxon>Metazoa</taxon>
        <taxon>Ecdysozoa</taxon>
        <taxon>Arthropoda</taxon>
        <taxon>Hexapoda</taxon>
        <taxon>Insecta</taxon>
        <taxon>Pterygota</taxon>
        <taxon>Neoptera</taxon>
        <taxon>Endopterygota</taxon>
        <taxon>Coleoptera</taxon>
        <taxon>Polyphaga</taxon>
        <taxon>Cucujiformia</taxon>
        <taxon>Chrysomeloidea</taxon>
        <taxon>Cerambycidae</taxon>
        <taxon>Lamiinae</taxon>
        <taxon>Monochamini</taxon>
        <taxon>Molorchus</taxon>
    </lineage>
</organism>
<reference evidence="1" key="1">
    <citation type="journal article" date="2023" name="Insect Mol. Biol.">
        <title>Genome sequencing provides insights into the evolution of gene families encoding plant cell wall-degrading enzymes in longhorned beetles.</title>
        <authorList>
            <person name="Shin N.R."/>
            <person name="Okamura Y."/>
            <person name="Kirsch R."/>
            <person name="Pauchet Y."/>
        </authorList>
    </citation>
    <scope>NUCLEOTIDE SEQUENCE</scope>
    <source>
        <strain evidence="1">MMC_N1</strain>
    </source>
</reference>
<proteinExistence type="predicted"/>
<name>A0ABQ9IZQ5_9CUCU</name>
<evidence type="ECO:0000313" key="1">
    <source>
        <dbReference type="EMBL" id="KAJ8969885.1"/>
    </source>
</evidence>
<dbReference type="Proteomes" id="UP001162164">
    <property type="component" value="Unassembled WGS sequence"/>
</dbReference>
<comment type="caution">
    <text evidence="1">The sequence shown here is derived from an EMBL/GenBank/DDBJ whole genome shotgun (WGS) entry which is preliminary data.</text>
</comment>
<feature type="non-terminal residue" evidence="1">
    <location>
        <position position="99"/>
    </location>
</feature>
<gene>
    <name evidence="1" type="ORF">NQ317_013657</name>
</gene>
<accession>A0ABQ9IZQ5</accession>
<evidence type="ECO:0000313" key="2">
    <source>
        <dbReference type="Proteomes" id="UP001162164"/>
    </source>
</evidence>
<protein>
    <submittedName>
        <fullName evidence="1">Uncharacterized protein</fullName>
    </submittedName>
</protein>
<dbReference type="EMBL" id="JAPWTJ010001697">
    <property type="protein sequence ID" value="KAJ8969885.1"/>
    <property type="molecule type" value="Genomic_DNA"/>
</dbReference>
<sequence>MYDNYLLYHIMGSVAERLKRQCSNRSYLAKDSNIRGLIQMMISYDIMPPHHNNTVIAIIFNGKNKKALDYVIRYHDESYYGGLDTSKLYLNMFQFNPGT</sequence>
<keyword evidence="2" id="KW-1185">Reference proteome</keyword>